<sequence>MSWIIVLPCRPLAGSTARAKLQYIGVSAIEKRDFNSQMPFGFRMKAGTARDGCGMEAGEARRDYGKEGEVLKRETSAGSREAGDRQREANLTLGGRVDEGRERIR</sequence>
<accession>A0A940DIM1</accession>
<dbReference type="EMBL" id="JADIMV010000029">
    <property type="protein sequence ID" value="MBO8439308.1"/>
    <property type="molecule type" value="Genomic_DNA"/>
</dbReference>
<dbReference type="Proteomes" id="UP000712007">
    <property type="component" value="Unassembled WGS sequence"/>
</dbReference>
<name>A0A940DIM1_9BACT</name>
<feature type="compositionally biased region" description="Basic and acidic residues" evidence="1">
    <location>
        <begin position="96"/>
        <end position="105"/>
    </location>
</feature>
<evidence type="ECO:0000256" key="1">
    <source>
        <dbReference type="SAM" id="MobiDB-lite"/>
    </source>
</evidence>
<protein>
    <submittedName>
        <fullName evidence="2">Uncharacterized protein</fullName>
    </submittedName>
</protein>
<reference evidence="2" key="2">
    <citation type="journal article" date="2021" name="PeerJ">
        <title>Extensive microbial diversity within the chicken gut microbiome revealed by metagenomics and culture.</title>
        <authorList>
            <person name="Gilroy R."/>
            <person name="Ravi A."/>
            <person name="Getino M."/>
            <person name="Pursley I."/>
            <person name="Horton D.L."/>
            <person name="Alikhan N.F."/>
            <person name="Baker D."/>
            <person name="Gharbi K."/>
            <person name="Hall N."/>
            <person name="Watson M."/>
            <person name="Adriaenssens E.M."/>
            <person name="Foster-Nyarko E."/>
            <person name="Jarju S."/>
            <person name="Secka A."/>
            <person name="Antonio M."/>
            <person name="Oren A."/>
            <person name="Chaudhuri R.R."/>
            <person name="La Ragione R."/>
            <person name="Hildebrand F."/>
            <person name="Pallen M.J."/>
        </authorList>
    </citation>
    <scope>NUCLEOTIDE SEQUENCE</scope>
    <source>
        <strain evidence="2">3924</strain>
    </source>
</reference>
<comment type="caution">
    <text evidence="2">The sequence shown here is derived from an EMBL/GenBank/DDBJ whole genome shotgun (WGS) entry which is preliminary data.</text>
</comment>
<dbReference type="AlphaFoldDB" id="A0A940DIM1"/>
<evidence type="ECO:0000313" key="3">
    <source>
        <dbReference type="Proteomes" id="UP000712007"/>
    </source>
</evidence>
<evidence type="ECO:0000313" key="2">
    <source>
        <dbReference type="EMBL" id="MBO8439308.1"/>
    </source>
</evidence>
<feature type="region of interest" description="Disordered" evidence="1">
    <location>
        <begin position="49"/>
        <end position="105"/>
    </location>
</feature>
<feature type="compositionally biased region" description="Basic and acidic residues" evidence="1">
    <location>
        <begin position="58"/>
        <end position="88"/>
    </location>
</feature>
<reference evidence="2" key="1">
    <citation type="submission" date="2020-10" db="EMBL/GenBank/DDBJ databases">
        <authorList>
            <person name="Gilroy R."/>
        </authorList>
    </citation>
    <scope>NUCLEOTIDE SEQUENCE</scope>
    <source>
        <strain evidence="2">3924</strain>
    </source>
</reference>
<organism evidence="2 3">
    <name type="scientific">Candidatus Aphodosoma intestinipullorum</name>
    <dbReference type="NCBI Taxonomy" id="2840674"/>
    <lineage>
        <taxon>Bacteria</taxon>
        <taxon>Pseudomonadati</taxon>
        <taxon>Bacteroidota</taxon>
        <taxon>Bacteroidia</taxon>
        <taxon>Bacteroidales</taxon>
        <taxon>Candidatus Aphodosoma</taxon>
    </lineage>
</organism>
<gene>
    <name evidence="2" type="ORF">IAC51_01505</name>
</gene>
<proteinExistence type="predicted"/>